<proteinExistence type="predicted"/>
<accession>A0A401GMD5</accession>
<feature type="compositionally biased region" description="Basic and acidic residues" evidence="1">
    <location>
        <begin position="68"/>
        <end position="85"/>
    </location>
</feature>
<gene>
    <name evidence="2" type="ORF">SCP_0504310</name>
</gene>
<dbReference type="RefSeq" id="XP_027614296.1">
    <property type="nucleotide sequence ID" value="XM_027758495.1"/>
</dbReference>
<keyword evidence="3" id="KW-1185">Reference proteome</keyword>
<dbReference type="AlphaFoldDB" id="A0A401GMD5"/>
<feature type="compositionally biased region" description="Polar residues" evidence="1">
    <location>
        <begin position="1"/>
        <end position="11"/>
    </location>
</feature>
<comment type="caution">
    <text evidence="2">The sequence shown here is derived from an EMBL/GenBank/DDBJ whole genome shotgun (WGS) entry which is preliminary data.</text>
</comment>
<reference evidence="2 3" key="1">
    <citation type="journal article" date="2018" name="Sci. Rep.">
        <title>Genome sequence of the cauliflower mushroom Sparassis crispa (Hanabiratake) and its association with beneficial usage.</title>
        <authorList>
            <person name="Kiyama R."/>
            <person name="Furutani Y."/>
            <person name="Kawaguchi K."/>
            <person name="Nakanishi T."/>
        </authorList>
    </citation>
    <scope>NUCLEOTIDE SEQUENCE [LARGE SCALE GENOMIC DNA]</scope>
</reference>
<dbReference type="GeneID" id="38780300"/>
<evidence type="ECO:0000313" key="2">
    <source>
        <dbReference type="EMBL" id="GBE83383.1"/>
    </source>
</evidence>
<name>A0A401GMD5_9APHY</name>
<protein>
    <submittedName>
        <fullName evidence="2">Uncharacterized protein</fullName>
    </submittedName>
</protein>
<evidence type="ECO:0000313" key="3">
    <source>
        <dbReference type="Proteomes" id="UP000287166"/>
    </source>
</evidence>
<organism evidence="2 3">
    <name type="scientific">Sparassis crispa</name>
    <dbReference type="NCBI Taxonomy" id="139825"/>
    <lineage>
        <taxon>Eukaryota</taxon>
        <taxon>Fungi</taxon>
        <taxon>Dikarya</taxon>
        <taxon>Basidiomycota</taxon>
        <taxon>Agaricomycotina</taxon>
        <taxon>Agaricomycetes</taxon>
        <taxon>Polyporales</taxon>
        <taxon>Sparassidaceae</taxon>
        <taxon>Sparassis</taxon>
    </lineage>
</organism>
<feature type="region of interest" description="Disordered" evidence="1">
    <location>
        <begin position="1"/>
        <end position="23"/>
    </location>
</feature>
<feature type="region of interest" description="Disordered" evidence="1">
    <location>
        <begin position="42"/>
        <end position="121"/>
    </location>
</feature>
<sequence>MSSNTLVSTLSAGLESPTLPCTVPSDYRLPIPLAYIFPSTRDITSSDIRPPMPEETILYPRIRQTTPHQDRSRSEHLANKHKRDDTEDEDDGYEAGCESEKVSRKRRRTSSRISRSTSPAGEVQERKYFGLGLGLPSNVAPRLTRRTAFIESAPSTPFIDADESHIQSNPHNHHSESALLIRTTSLESNAEVPGAPRLLSKPFTPDLCIPCSPKSLVGLAISIHIPIRATPQPQSPVQANDPRYDDLIVYLGV</sequence>
<evidence type="ECO:0000256" key="1">
    <source>
        <dbReference type="SAM" id="MobiDB-lite"/>
    </source>
</evidence>
<dbReference type="EMBL" id="BFAD01000005">
    <property type="protein sequence ID" value="GBE83383.1"/>
    <property type="molecule type" value="Genomic_DNA"/>
</dbReference>
<dbReference type="InParanoid" id="A0A401GMD5"/>
<dbReference type="Proteomes" id="UP000287166">
    <property type="component" value="Unassembled WGS sequence"/>
</dbReference>